<dbReference type="AlphaFoldDB" id="A0A2M3ZXQ4"/>
<accession>A0A2M3ZXQ4</accession>
<sequence>MMARLWLWIFCILHQSAKNEETMMMAAAADNRRHVVRSIFKCTRRDAPSAHNTTQHSSTHLAQKPIIH</sequence>
<dbReference type="EMBL" id="GGFM01012489">
    <property type="protein sequence ID" value="MBW33240.1"/>
    <property type="molecule type" value="Transcribed_RNA"/>
</dbReference>
<protein>
    <submittedName>
        <fullName evidence="3">Putative secreted peptide</fullName>
    </submittedName>
</protein>
<name>A0A2M3ZXQ4_9DIPT</name>
<feature type="compositionally biased region" description="Polar residues" evidence="1">
    <location>
        <begin position="50"/>
        <end position="61"/>
    </location>
</feature>
<evidence type="ECO:0000313" key="3">
    <source>
        <dbReference type="EMBL" id="MBW33240.1"/>
    </source>
</evidence>
<feature type="region of interest" description="Disordered" evidence="1">
    <location>
        <begin position="46"/>
        <end position="68"/>
    </location>
</feature>
<feature type="chain" id="PRO_5014908444" evidence="2">
    <location>
        <begin position="20"/>
        <end position="68"/>
    </location>
</feature>
<reference evidence="3" key="1">
    <citation type="submission" date="2018-01" db="EMBL/GenBank/DDBJ databases">
        <title>An insight into the sialome of Amazonian anophelines.</title>
        <authorList>
            <person name="Ribeiro J.M."/>
            <person name="Scarpassa V."/>
            <person name="Calvo E."/>
        </authorList>
    </citation>
    <scope>NUCLEOTIDE SEQUENCE</scope>
    <source>
        <tissue evidence="3">Salivary glands</tissue>
    </source>
</reference>
<organism evidence="3">
    <name type="scientific">Anopheles braziliensis</name>
    <dbReference type="NCBI Taxonomy" id="58242"/>
    <lineage>
        <taxon>Eukaryota</taxon>
        <taxon>Metazoa</taxon>
        <taxon>Ecdysozoa</taxon>
        <taxon>Arthropoda</taxon>
        <taxon>Hexapoda</taxon>
        <taxon>Insecta</taxon>
        <taxon>Pterygota</taxon>
        <taxon>Neoptera</taxon>
        <taxon>Endopterygota</taxon>
        <taxon>Diptera</taxon>
        <taxon>Nematocera</taxon>
        <taxon>Culicoidea</taxon>
        <taxon>Culicidae</taxon>
        <taxon>Anophelinae</taxon>
        <taxon>Anopheles</taxon>
    </lineage>
</organism>
<proteinExistence type="predicted"/>
<keyword evidence="2" id="KW-0732">Signal</keyword>
<feature type="signal peptide" evidence="2">
    <location>
        <begin position="1"/>
        <end position="19"/>
    </location>
</feature>
<evidence type="ECO:0000256" key="2">
    <source>
        <dbReference type="SAM" id="SignalP"/>
    </source>
</evidence>
<evidence type="ECO:0000256" key="1">
    <source>
        <dbReference type="SAM" id="MobiDB-lite"/>
    </source>
</evidence>